<protein>
    <recommendedName>
        <fullName evidence="3">C2H2-type domain-containing protein</fullName>
    </recommendedName>
</protein>
<evidence type="ECO:0000256" key="2">
    <source>
        <dbReference type="SAM" id="MobiDB-lite"/>
    </source>
</evidence>
<name>A0A9P7GWB3_9AGAR</name>
<proteinExistence type="predicted"/>
<reference evidence="4" key="2">
    <citation type="submission" date="2021-10" db="EMBL/GenBank/DDBJ databases">
        <title>Phylogenomics reveals ancestral predisposition of the termite-cultivated fungus Termitomyces towards a domesticated lifestyle.</title>
        <authorList>
            <person name="Auxier B."/>
            <person name="Grum-Grzhimaylo A."/>
            <person name="Cardenas M.E."/>
            <person name="Lodge J.D."/>
            <person name="Laessoe T."/>
            <person name="Pedersen O."/>
            <person name="Smith M.E."/>
            <person name="Kuyper T.W."/>
            <person name="Franco-Molano E.A."/>
            <person name="Baroni T.J."/>
            <person name="Aanen D.K."/>
        </authorList>
    </citation>
    <scope>NUCLEOTIDE SEQUENCE</scope>
    <source>
        <strain evidence="4">D49</strain>
    </source>
</reference>
<dbReference type="InterPro" id="IPR013087">
    <property type="entry name" value="Znf_C2H2_type"/>
</dbReference>
<dbReference type="Proteomes" id="UP000717328">
    <property type="component" value="Unassembled WGS sequence"/>
</dbReference>
<feature type="region of interest" description="Disordered" evidence="2">
    <location>
        <begin position="411"/>
        <end position="430"/>
    </location>
</feature>
<dbReference type="EMBL" id="JABCKI010000021">
    <property type="protein sequence ID" value="KAG5654057.1"/>
    <property type="molecule type" value="Genomic_DNA"/>
</dbReference>
<feature type="compositionally biased region" description="Polar residues" evidence="2">
    <location>
        <begin position="59"/>
        <end position="70"/>
    </location>
</feature>
<feature type="region of interest" description="Disordered" evidence="2">
    <location>
        <begin position="45"/>
        <end position="75"/>
    </location>
</feature>
<evidence type="ECO:0000313" key="4">
    <source>
        <dbReference type="EMBL" id="KAG5654057.1"/>
    </source>
</evidence>
<evidence type="ECO:0000256" key="1">
    <source>
        <dbReference type="PROSITE-ProRule" id="PRU00042"/>
    </source>
</evidence>
<gene>
    <name evidence="4" type="ORF">H0H81_007783</name>
</gene>
<dbReference type="OrthoDB" id="8117402at2759"/>
<dbReference type="PROSITE" id="PS50157">
    <property type="entry name" value="ZINC_FINGER_C2H2_2"/>
    <property type="match status" value="1"/>
</dbReference>
<keyword evidence="1" id="KW-0863">Zinc-finger</keyword>
<reference evidence="4" key="1">
    <citation type="submission" date="2021-02" db="EMBL/GenBank/DDBJ databases">
        <authorList>
            <person name="Nieuwenhuis M."/>
            <person name="Van De Peppel L.J.J."/>
        </authorList>
    </citation>
    <scope>NUCLEOTIDE SEQUENCE</scope>
    <source>
        <strain evidence="4">D49</strain>
    </source>
</reference>
<evidence type="ECO:0000259" key="3">
    <source>
        <dbReference type="PROSITE" id="PS50157"/>
    </source>
</evidence>
<dbReference type="AlphaFoldDB" id="A0A9P7GWB3"/>
<comment type="caution">
    <text evidence="4">The sequence shown here is derived from an EMBL/GenBank/DDBJ whole genome shotgun (WGS) entry which is preliminary data.</text>
</comment>
<dbReference type="GO" id="GO:0008270">
    <property type="term" value="F:zinc ion binding"/>
    <property type="evidence" value="ECO:0007669"/>
    <property type="project" value="UniProtKB-KW"/>
</dbReference>
<evidence type="ECO:0000313" key="5">
    <source>
        <dbReference type="Proteomes" id="UP000717328"/>
    </source>
</evidence>
<keyword evidence="1" id="KW-0479">Metal-binding</keyword>
<organism evidence="4 5">
    <name type="scientific">Sphagnurus paluster</name>
    <dbReference type="NCBI Taxonomy" id="117069"/>
    <lineage>
        <taxon>Eukaryota</taxon>
        <taxon>Fungi</taxon>
        <taxon>Dikarya</taxon>
        <taxon>Basidiomycota</taxon>
        <taxon>Agaricomycotina</taxon>
        <taxon>Agaricomycetes</taxon>
        <taxon>Agaricomycetidae</taxon>
        <taxon>Agaricales</taxon>
        <taxon>Tricholomatineae</taxon>
        <taxon>Lyophyllaceae</taxon>
        <taxon>Sphagnurus</taxon>
    </lineage>
</organism>
<keyword evidence="5" id="KW-1185">Reference proteome</keyword>
<feature type="domain" description="C2H2-type" evidence="3">
    <location>
        <begin position="525"/>
        <end position="554"/>
    </location>
</feature>
<sequence>MAHLRCPTFSSLNTHIPNLSRLTLASHNKTSRSPSLSPLNSIGFSHSLLPKTRPDDNDAFQSNARSQSRTTKTRPGLHLAGLGISYARPPTYIKTEYNEDIYKALSQPIARPISQVQCGLGDDPSRLQEGTSYLNESPQIIAASWKSSSYDLEATTEPVNHVPFWESDEILNPQDDYSHLRESLVPVSWSSSSSGVAANAVSHTSPLCEELPWQYPKPASGINFSSMVTASGMSVDLFTSQLSATADLALQYMADDVSAVGFASPGTSGSRGSLLEELFDFDDHHISWPAPMSSNVNENLRMDMTTEPPRNVNPTEIMTGVYYRSDVPREEHTEHPSTPDIVFGPMENIHTPQDSIEYNLRLFLPIPGEGDTTSERNDNHAVSPDLKSTYYDFRLPQPAKPTKIEYDHSEYELAQDDQSSSSPFPSPRKRRRIIALKRKGTKKPSKQKIQLVFETFPVPVNIHTPVLELDLGTPVLNAHWGITLDDLKAKAARYRMRNPQRTYDNTWLISFVGRLSRQGELLDKFRCYIDGCSQTNKRRDHILIHVGSHLDHRPFACAFWLVLSLSVSERKLKKLKPLAVPS</sequence>
<keyword evidence="1" id="KW-0862">Zinc</keyword>
<accession>A0A9P7GWB3</accession>